<dbReference type="Gene3D" id="3.40.109.10">
    <property type="entry name" value="NADH Oxidase"/>
    <property type="match status" value="1"/>
</dbReference>
<dbReference type="AlphaFoldDB" id="A0A9D1XAR7"/>
<gene>
    <name evidence="4" type="ORF">H9734_00585</name>
</gene>
<dbReference type="InterPro" id="IPR029479">
    <property type="entry name" value="Nitroreductase"/>
</dbReference>
<dbReference type="GO" id="GO:0016491">
    <property type="term" value="F:oxidoreductase activity"/>
    <property type="evidence" value="ECO:0007669"/>
    <property type="project" value="UniProtKB-KW"/>
</dbReference>
<organism evidence="4 5">
    <name type="scientific">Candidatus Fusicatenibacter merdavium</name>
    <dbReference type="NCBI Taxonomy" id="2838600"/>
    <lineage>
        <taxon>Bacteria</taxon>
        <taxon>Bacillati</taxon>
        <taxon>Bacillota</taxon>
        <taxon>Clostridia</taxon>
        <taxon>Lachnospirales</taxon>
        <taxon>Lachnospiraceae</taxon>
        <taxon>Fusicatenibacter</taxon>
    </lineage>
</organism>
<dbReference type="SUPFAM" id="SSF55469">
    <property type="entry name" value="FMN-dependent nitroreductase-like"/>
    <property type="match status" value="1"/>
</dbReference>
<dbReference type="EMBL" id="DXEK01000009">
    <property type="protein sequence ID" value="HIX76088.1"/>
    <property type="molecule type" value="Genomic_DNA"/>
</dbReference>
<reference evidence="4" key="2">
    <citation type="submission" date="2021-04" db="EMBL/GenBank/DDBJ databases">
        <authorList>
            <person name="Gilroy R."/>
        </authorList>
    </citation>
    <scope>NUCLEOTIDE SEQUENCE</scope>
    <source>
        <strain evidence="4">CHK183-1962</strain>
    </source>
</reference>
<evidence type="ECO:0000313" key="5">
    <source>
        <dbReference type="Proteomes" id="UP000886890"/>
    </source>
</evidence>
<dbReference type="PANTHER" id="PTHR43673:SF10">
    <property type="entry name" value="NADH DEHYDROGENASE_NAD(P)H NITROREDUCTASE XCC3605-RELATED"/>
    <property type="match status" value="1"/>
</dbReference>
<dbReference type="Pfam" id="PF00881">
    <property type="entry name" value="Nitroreductase"/>
    <property type="match status" value="1"/>
</dbReference>
<accession>A0A9D1XAR7</accession>
<comment type="caution">
    <text evidence="4">The sequence shown here is derived from an EMBL/GenBank/DDBJ whole genome shotgun (WGS) entry which is preliminary data.</text>
</comment>
<reference evidence="4" key="1">
    <citation type="journal article" date="2021" name="PeerJ">
        <title>Extensive microbial diversity within the chicken gut microbiome revealed by metagenomics and culture.</title>
        <authorList>
            <person name="Gilroy R."/>
            <person name="Ravi A."/>
            <person name="Getino M."/>
            <person name="Pursley I."/>
            <person name="Horton D.L."/>
            <person name="Alikhan N.F."/>
            <person name="Baker D."/>
            <person name="Gharbi K."/>
            <person name="Hall N."/>
            <person name="Watson M."/>
            <person name="Adriaenssens E.M."/>
            <person name="Foster-Nyarko E."/>
            <person name="Jarju S."/>
            <person name="Secka A."/>
            <person name="Antonio M."/>
            <person name="Oren A."/>
            <person name="Chaudhuri R.R."/>
            <person name="La Ragione R."/>
            <person name="Hildebrand F."/>
            <person name="Pallen M.J."/>
        </authorList>
    </citation>
    <scope>NUCLEOTIDE SEQUENCE</scope>
    <source>
        <strain evidence="4">CHK183-1962</strain>
    </source>
</reference>
<dbReference type="Gene3D" id="2.20.180.10">
    <property type="entry name" value="putative fmn-dependent nitroreductase like domains"/>
    <property type="match status" value="1"/>
</dbReference>
<proteinExistence type="inferred from homology"/>
<sequence>MLKDLVLKNRSYRGYDESVSISKETLLEFVDCARLCPSSVNKQPLKYCLVYEKGLVEKVRPLTRWARALQPTELPHPGHWPTAFIVICQDSEIDPNLNRYMKDVGIVAQTMLLAAVEQDLGGCMIGNFTAGEISQALNLKENYHPLLVVAFGKPQEKIVLTEVPESGDTNYYRDEKDVHYVPKRKLEDEVIDPSL</sequence>
<dbReference type="CDD" id="cd02062">
    <property type="entry name" value="Nitro_FMN_reductase"/>
    <property type="match status" value="1"/>
</dbReference>
<keyword evidence="2" id="KW-0560">Oxidoreductase</keyword>
<evidence type="ECO:0000313" key="4">
    <source>
        <dbReference type="EMBL" id="HIX76088.1"/>
    </source>
</evidence>
<feature type="domain" description="Nitroreductase" evidence="3">
    <location>
        <begin position="10"/>
        <end position="153"/>
    </location>
</feature>
<dbReference type="Proteomes" id="UP000886890">
    <property type="component" value="Unassembled WGS sequence"/>
</dbReference>
<name>A0A9D1XAR7_9FIRM</name>
<dbReference type="InterPro" id="IPR023312">
    <property type="entry name" value="Put_nitroreductase_C_bac"/>
</dbReference>
<protein>
    <submittedName>
        <fullName evidence="4">Nitroreductase family protein</fullName>
    </submittedName>
</protein>
<dbReference type="PANTHER" id="PTHR43673">
    <property type="entry name" value="NAD(P)H NITROREDUCTASE YDGI-RELATED"/>
    <property type="match status" value="1"/>
</dbReference>
<evidence type="ECO:0000256" key="1">
    <source>
        <dbReference type="ARBA" id="ARBA00007118"/>
    </source>
</evidence>
<dbReference type="InterPro" id="IPR000415">
    <property type="entry name" value="Nitroreductase-like"/>
</dbReference>
<evidence type="ECO:0000256" key="2">
    <source>
        <dbReference type="ARBA" id="ARBA00023002"/>
    </source>
</evidence>
<comment type="similarity">
    <text evidence="1">Belongs to the nitroreductase family.</text>
</comment>
<evidence type="ECO:0000259" key="3">
    <source>
        <dbReference type="Pfam" id="PF00881"/>
    </source>
</evidence>